<accession>A0ABQ0GW29</accession>
<evidence type="ECO:0000256" key="3">
    <source>
        <dbReference type="ARBA" id="ARBA00022679"/>
    </source>
</evidence>
<dbReference type="Pfam" id="PF00953">
    <property type="entry name" value="Glycos_transf_4"/>
    <property type="match status" value="1"/>
</dbReference>
<sequence>MASLYLSILTAFSLSIVLNIGLKRVAGEWRLLDVPDARKLHEGAVPLCGGIAIFIAFFIANVWVEAGMHLSRSAILGLFLILLFGAMDDRFALPALPRLLAQIVAAGLIVDIGEVASLNLSSVLPPEVAARFPMLVLLIAIVFVVGIINALNMTDGVDGLAGGSAAASLFWLALLALYGERPAIAVQSLVLLAAVIGFLGFNMRHRWRRRASVFLGDAGSTLLGAVIGCFVIALSAGRHGLPFPVLLWVVAIPVIDTLSLIIRRVAAGRSPFSADRWHLHHLLQDAGLSPARTTLVLVALSALCGAVAYLGVLLQIPAQLLTAGLIVPAVLHTVLVFRMTGQSRAALRLPRPANPQTTIPGAAP</sequence>
<dbReference type="EMBL" id="BAAFZP010000001">
    <property type="protein sequence ID" value="GAB1580853.1"/>
    <property type="molecule type" value="Genomic_DNA"/>
</dbReference>
<comment type="caution">
    <text evidence="8">The sequence shown here is derived from an EMBL/GenBank/DDBJ whole genome shotgun (WGS) entry which is preliminary data.</text>
</comment>
<protein>
    <submittedName>
        <fullName evidence="8">MraY family glycosyltransferase</fullName>
    </submittedName>
</protein>
<evidence type="ECO:0000313" key="8">
    <source>
        <dbReference type="EMBL" id="GAB1580853.1"/>
    </source>
</evidence>
<feature type="transmembrane region" description="Helical" evidence="7">
    <location>
        <begin position="294"/>
        <end position="314"/>
    </location>
</feature>
<proteinExistence type="predicted"/>
<dbReference type="InterPro" id="IPR018480">
    <property type="entry name" value="PNAcMuramoyl-5peptid_Trfase_CS"/>
</dbReference>
<feature type="transmembrane region" description="Helical" evidence="7">
    <location>
        <begin position="320"/>
        <end position="341"/>
    </location>
</feature>
<feature type="transmembrane region" description="Helical" evidence="7">
    <location>
        <begin position="184"/>
        <end position="201"/>
    </location>
</feature>
<dbReference type="InterPro" id="IPR000715">
    <property type="entry name" value="Glycosyl_transferase_4"/>
</dbReference>
<evidence type="ECO:0000256" key="6">
    <source>
        <dbReference type="ARBA" id="ARBA00023136"/>
    </source>
</evidence>
<keyword evidence="3" id="KW-0808">Transferase</keyword>
<evidence type="ECO:0000256" key="2">
    <source>
        <dbReference type="ARBA" id="ARBA00022475"/>
    </source>
</evidence>
<keyword evidence="9" id="KW-1185">Reference proteome</keyword>
<reference evidence="8 9" key="1">
    <citation type="submission" date="2024-10" db="EMBL/GenBank/DDBJ databases">
        <title>Isolation, draft genome sequencing and identification of Phyllobacterium sp. NSA23, isolated from leaf soil.</title>
        <authorList>
            <person name="Akita H."/>
        </authorList>
    </citation>
    <scope>NUCLEOTIDE SEQUENCE [LARGE SCALE GENOMIC DNA]</scope>
    <source>
        <strain evidence="8 9">NSA23</strain>
    </source>
</reference>
<dbReference type="Proteomes" id="UP001628091">
    <property type="component" value="Unassembled WGS sequence"/>
</dbReference>
<comment type="subcellular location">
    <subcellularLocation>
        <location evidence="1">Cell membrane</location>
        <topology evidence="1">Multi-pass membrane protein</topology>
    </subcellularLocation>
</comment>
<dbReference type="PROSITE" id="PS01348">
    <property type="entry name" value="MRAY_2"/>
    <property type="match status" value="1"/>
</dbReference>
<keyword evidence="6 7" id="KW-0472">Membrane</keyword>
<gene>
    <name evidence="8" type="ORF">PPNSA23_07960</name>
</gene>
<evidence type="ECO:0000256" key="7">
    <source>
        <dbReference type="SAM" id="Phobius"/>
    </source>
</evidence>
<keyword evidence="2" id="KW-1003">Cell membrane</keyword>
<evidence type="ECO:0000256" key="1">
    <source>
        <dbReference type="ARBA" id="ARBA00004651"/>
    </source>
</evidence>
<feature type="transmembrane region" description="Helical" evidence="7">
    <location>
        <begin position="70"/>
        <end position="87"/>
    </location>
</feature>
<evidence type="ECO:0000256" key="4">
    <source>
        <dbReference type="ARBA" id="ARBA00022692"/>
    </source>
</evidence>
<feature type="transmembrane region" description="Helical" evidence="7">
    <location>
        <begin position="132"/>
        <end position="152"/>
    </location>
</feature>
<feature type="transmembrane region" description="Helical" evidence="7">
    <location>
        <begin position="43"/>
        <end position="64"/>
    </location>
</feature>
<name>A0ABQ0GW29_9HYPH</name>
<organism evidence="8 9">
    <name type="scientific">Phyllobacterium phragmitis</name>
    <dbReference type="NCBI Taxonomy" id="2670329"/>
    <lineage>
        <taxon>Bacteria</taxon>
        <taxon>Pseudomonadati</taxon>
        <taxon>Pseudomonadota</taxon>
        <taxon>Alphaproteobacteria</taxon>
        <taxon>Hyphomicrobiales</taxon>
        <taxon>Phyllobacteriaceae</taxon>
        <taxon>Phyllobacterium</taxon>
    </lineage>
</organism>
<dbReference type="PANTHER" id="PTHR22926">
    <property type="entry name" value="PHOSPHO-N-ACETYLMURAMOYL-PENTAPEPTIDE-TRANSFERASE"/>
    <property type="match status" value="1"/>
</dbReference>
<feature type="transmembrane region" description="Helical" evidence="7">
    <location>
        <begin position="6"/>
        <end position="22"/>
    </location>
</feature>
<evidence type="ECO:0000313" key="9">
    <source>
        <dbReference type="Proteomes" id="UP001628091"/>
    </source>
</evidence>
<dbReference type="CDD" id="cd06853">
    <property type="entry name" value="GT_WecA_like"/>
    <property type="match status" value="1"/>
</dbReference>
<dbReference type="RefSeq" id="WP_407863783.1">
    <property type="nucleotide sequence ID" value="NZ_BAAFZP010000001.1"/>
</dbReference>
<dbReference type="PANTHER" id="PTHR22926:SF3">
    <property type="entry name" value="UNDECAPRENYL-PHOSPHATE ALPHA-N-ACETYLGLUCOSAMINYL 1-PHOSPHATE TRANSFERASE"/>
    <property type="match status" value="1"/>
</dbReference>
<feature type="transmembrane region" description="Helical" evidence="7">
    <location>
        <begin position="213"/>
        <end position="235"/>
    </location>
</feature>
<evidence type="ECO:0000256" key="5">
    <source>
        <dbReference type="ARBA" id="ARBA00022989"/>
    </source>
</evidence>
<keyword evidence="4 7" id="KW-0812">Transmembrane</keyword>
<feature type="transmembrane region" description="Helical" evidence="7">
    <location>
        <begin position="241"/>
        <end position="262"/>
    </location>
</feature>
<keyword evidence="5 7" id="KW-1133">Transmembrane helix</keyword>
<feature type="transmembrane region" description="Helical" evidence="7">
    <location>
        <begin position="159"/>
        <end position="178"/>
    </location>
</feature>